<comment type="caution">
    <text evidence="1">The sequence shown here is derived from an EMBL/GenBank/DDBJ whole genome shotgun (WGS) entry which is preliminary data.</text>
</comment>
<reference evidence="1" key="1">
    <citation type="submission" date="2020-02" db="EMBL/GenBank/DDBJ databases">
        <title>Novel Insights Into The Classification of Staphylococcal Beta-Lactamases In Relation To The Cefazolin Inoculum Effect.</title>
        <authorList>
            <person name="Carvajal L.P."/>
            <person name="Rincon S."/>
            <person name="Echeverri A."/>
            <person name="Porras J."/>
            <person name="Rios R."/>
            <person name="Ordonez K."/>
            <person name="Seas C."/>
            <person name="Gomez-Villegas S."/>
            <person name="Diaz L."/>
            <person name="Arias C.A."/>
            <person name="Reyes J."/>
        </authorList>
    </citation>
    <scope>NUCLEOTIDE SEQUENCE</scope>
    <source>
        <strain evidence="1">UG250</strain>
    </source>
</reference>
<accession>A0A6G4JLZ6</accession>
<dbReference type="EMBL" id="JAAJEE010000088">
    <property type="protein sequence ID" value="NGB37104.1"/>
    <property type="molecule type" value="Genomic_DNA"/>
</dbReference>
<gene>
    <name evidence="1" type="ORF">G0Y35_13715</name>
</gene>
<evidence type="ECO:0000313" key="1">
    <source>
        <dbReference type="EMBL" id="NGB37104.1"/>
    </source>
</evidence>
<name>A0A6G4JLZ6_STAAU</name>
<proteinExistence type="predicted"/>
<feature type="non-terminal residue" evidence="1">
    <location>
        <position position="1"/>
    </location>
</feature>
<sequence length="129" mass="15585">EYMNLLYSFSQNSTKFPLTHEIIDEEYDKVIKEFRDFKHFENINLNKKNWIKAHDQLSIEYNLNYICAFILVLNFDINKFNKVINLCKQGEIQSDGDFFHEIFESQLDFINLNKNAIKWINNLIDSYMK</sequence>
<protein>
    <submittedName>
        <fullName evidence="1">Uncharacterized protein</fullName>
    </submittedName>
</protein>
<organism evidence="1">
    <name type="scientific">Staphylococcus aureus</name>
    <dbReference type="NCBI Taxonomy" id="1280"/>
    <lineage>
        <taxon>Bacteria</taxon>
        <taxon>Bacillati</taxon>
        <taxon>Bacillota</taxon>
        <taxon>Bacilli</taxon>
        <taxon>Bacillales</taxon>
        <taxon>Staphylococcaceae</taxon>
        <taxon>Staphylococcus</taxon>
    </lineage>
</organism>
<dbReference type="AlphaFoldDB" id="A0A6G4JLZ6"/>